<accession>A0A8S9PK72</accession>
<dbReference type="AlphaFoldDB" id="A0A8S9PK72"/>
<evidence type="ECO:0000313" key="2">
    <source>
        <dbReference type="Proteomes" id="UP000712600"/>
    </source>
</evidence>
<gene>
    <name evidence="1" type="ORF">F2Q69_00005657</name>
</gene>
<name>A0A8S9PK72_BRACR</name>
<comment type="caution">
    <text evidence="1">The sequence shown here is derived from an EMBL/GenBank/DDBJ whole genome shotgun (WGS) entry which is preliminary data.</text>
</comment>
<dbReference type="Proteomes" id="UP000712600">
    <property type="component" value="Unassembled WGS sequence"/>
</dbReference>
<reference evidence="1" key="1">
    <citation type="submission" date="2019-12" db="EMBL/GenBank/DDBJ databases">
        <title>Genome sequencing and annotation of Brassica cretica.</title>
        <authorList>
            <person name="Studholme D.J."/>
            <person name="Sarris P."/>
        </authorList>
    </citation>
    <scope>NUCLEOTIDE SEQUENCE</scope>
    <source>
        <strain evidence="1">PFS-109/04</strain>
        <tissue evidence="1">Leaf</tissue>
    </source>
</reference>
<proteinExistence type="predicted"/>
<organism evidence="1 2">
    <name type="scientific">Brassica cretica</name>
    <name type="common">Mustard</name>
    <dbReference type="NCBI Taxonomy" id="69181"/>
    <lineage>
        <taxon>Eukaryota</taxon>
        <taxon>Viridiplantae</taxon>
        <taxon>Streptophyta</taxon>
        <taxon>Embryophyta</taxon>
        <taxon>Tracheophyta</taxon>
        <taxon>Spermatophyta</taxon>
        <taxon>Magnoliopsida</taxon>
        <taxon>eudicotyledons</taxon>
        <taxon>Gunneridae</taxon>
        <taxon>Pentapetalae</taxon>
        <taxon>rosids</taxon>
        <taxon>malvids</taxon>
        <taxon>Brassicales</taxon>
        <taxon>Brassicaceae</taxon>
        <taxon>Brassiceae</taxon>
        <taxon>Brassica</taxon>
    </lineage>
</organism>
<protein>
    <submittedName>
        <fullName evidence="1">Uncharacterized protein</fullName>
    </submittedName>
</protein>
<evidence type="ECO:0000313" key="1">
    <source>
        <dbReference type="EMBL" id="KAF3513982.1"/>
    </source>
</evidence>
<sequence length="84" mass="9361">MDGDLSTVRVSPYFDIRYKFALAFQYHRCEVNPMVISEVMPVLLESCTSASQNEDVEETNGMSINGAPLVSIDGDSRTWVEPIS</sequence>
<dbReference type="EMBL" id="QGKX02001521">
    <property type="protein sequence ID" value="KAF3513982.1"/>
    <property type="molecule type" value="Genomic_DNA"/>
</dbReference>